<dbReference type="Gene3D" id="3.40.50.300">
    <property type="entry name" value="P-loop containing nucleotide triphosphate hydrolases"/>
    <property type="match status" value="1"/>
</dbReference>
<dbReference type="Proteomes" id="UP001152795">
    <property type="component" value="Unassembled WGS sequence"/>
</dbReference>
<feature type="domain" description="Right handed beta helix" evidence="1">
    <location>
        <begin position="759"/>
        <end position="867"/>
    </location>
</feature>
<dbReference type="Pfam" id="PF13229">
    <property type="entry name" value="Beta_helix"/>
    <property type="match status" value="1"/>
</dbReference>
<dbReference type="SUPFAM" id="SSF52540">
    <property type="entry name" value="P-loop containing nucleoside triphosphate hydrolases"/>
    <property type="match status" value="1"/>
</dbReference>
<reference evidence="3" key="1">
    <citation type="submission" date="2020-04" db="EMBL/GenBank/DDBJ databases">
        <authorList>
            <person name="Alioto T."/>
            <person name="Alioto T."/>
            <person name="Gomez Garrido J."/>
        </authorList>
    </citation>
    <scope>NUCLEOTIDE SEQUENCE</scope>
    <source>
        <strain evidence="3">A484AB</strain>
    </source>
</reference>
<evidence type="ECO:0000313" key="4">
    <source>
        <dbReference type="Proteomes" id="UP001152795"/>
    </source>
</evidence>
<evidence type="ECO:0000313" key="3">
    <source>
        <dbReference type="EMBL" id="CAB4026385.1"/>
    </source>
</evidence>
<dbReference type="Pfam" id="PF25000">
    <property type="entry name" value="DUF7779"/>
    <property type="match status" value="1"/>
</dbReference>
<dbReference type="PANTHER" id="PTHR35205:SF1">
    <property type="entry name" value="ZU5 DOMAIN-CONTAINING PROTEIN"/>
    <property type="match status" value="1"/>
</dbReference>
<evidence type="ECO:0000259" key="2">
    <source>
        <dbReference type="Pfam" id="PF25000"/>
    </source>
</evidence>
<dbReference type="InterPro" id="IPR056681">
    <property type="entry name" value="DUF7779"/>
</dbReference>
<dbReference type="GO" id="GO:0043531">
    <property type="term" value="F:ADP binding"/>
    <property type="evidence" value="ECO:0007669"/>
    <property type="project" value="InterPro"/>
</dbReference>
<sequence length="873" mass="98134">MAPKQTQWFSGRKSELDLLRDILVNDNANSEEKVIVAAVSGLGGSGKTSVTAEYIHKWKDYYQGGVYWLSGEDDVKLKATVDDIAAQFNTLHENSLEATLSKTLAVFSRFTKPWLMVIDDMDQFNLSQIFLKLVSGSWQANVASLGHLVMTTRRTPQELKEDVPGFKESRCFKLECFSSEEAKNFVFKRTGIVRNEKQDKNADLLFQKLGGLPLALEQACAYIKYLACTLSNYLESYEKQSLQLLNKRKAKSPYGTSQERLAVRTTWLLNFEHIRKNENGMIAIRFINASAFMNPNEIQRELVNVGEPRVDDKAYCDHVSSSLGSREVLKLLTDFSLFKETHNSSLAVHRLVQEVIRENLKPEGIVQSIVDAARLLHFALSNCPSPDIVLDCFDGEHNDRSSLYSTDSSRFYKWHKMCLHVYEIKTNLEKFLDIFCDVEEKTVFLPEVARIVYECALHLNLNNYSSQAKIVADFANRILDWGGNVISDDSLKTLFPHTFPLSQPLRRRIQYSCKAPVDTKTPTTSKTIKSEIEKMRLEGNKLFMESNFHEAIEIYSSCINRSKGRDSFDPKLLSNRASAYLRLKQYNNALNDADEYIAYSPECWRGYARKALALHEMNEKGGAQCSAALAFYHNHDIFDKFEPFKISFPKLKQCIHVCNSVSSLVSLLSPLPYVIVSDLPQKIIVLKAGRYCLSAECFELIRAQQLCLGNVSLVGVSDTSPDLHVTLSFIGNFSLLSYNLMAVNISFIFDLGTWCTTRKSVVKLFECSITSNSHCSFISEGSLSVEKCRFANCQGVALTVLGNAQVNNSVFSSNEIVGLNVLEPGNLVLKNSKLHGNQWGLQVHNGTCDVSDCQVYDNKKIGVAIGGVNGKAN</sequence>
<dbReference type="InterPro" id="IPR039448">
    <property type="entry name" value="Beta_helix"/>
</dbReference>
<comment type="caution">
    <text evidence="3">The sequence shown here is derived from an EMBL/GenBank/DDBJ whole genome shotgun (WGS) entry which is preliminary data.</text>
</comment>
<name>A0A7D9LA88_PARCT</name>
<dbReference type="SUPFAM" id="SSF51126">
    <property type="entry name" value="Pectin lyase-like"/>
    <property type="match status" value="1"/>
</dbReference>
<dbReference type="Gene3D" id="2.160.20.10">
    <property type="entry name" value="Single-stranded right-handed beta-helix, Pectin lyase-like"/>
    <property type="match status" value="1"/>
</dbReference>
<dbReference type="InterPro" id="IPR011990">
    <property type="entry name" value="TPR-like_helical_dom_sf"/>
</dbReference>
<dbReference type="PANTHER" id="PTHR35205">
    <property type="entry name" value="NB-ARC AND TPR DOMAIN PROTEIN"/>
    <property type="match status" value="1"/>
</dbReference>
<accession>A0A7D9LA88</accession>
<feature type="domain" description="DUF7779" evidence="2">
    <location>
        <begin position="283"/>
        <end position="363"/>
    </location>
</feature>
<dbReference type="Gene3D" id="1.25.40.10">
    <property type="entry name" value="Tetratricopeptide repeat domain"/>
    <property type="match status" value="1"/>
</dbReference>
<dbReference type="InterPro" id="IPR011050">
    <property type="entry name" value="Pectin_lyase_fold/virulence"/>
</dbReference>
<dbReference type="SUPFAM" id="SSF48452">
    <property type="entry name" value="TPR-like"/>
    <property type="match status" value="1"/>
</dbReference>
<dbReference type="AlphaFoldDB" id="A0A7D9LA88"/>
<keyword evidence="4" id="KW-1185">Reference proteome</keyword>
<organism evidence="3 4">
    <name type="scientific">Paramuricea clavata</name>
    <name type="common">Red gorgonian</name>
    <name type="synonym">Violescent sea-whip</name>
    <dbReference type="NCBI Taxonomy" id="317549"/>
    <lineage>
        <taxon>Eukaryota</taxon>
        <taxon>Metazoa</taxon>
        <taxon>Cnidaria</taxon>
        <taxon>Anthozoa</taxon>
        <taxon>Octocorallia</taxon>
        <taxon>Malacalcyonacea</taxon>
        <taxon>Plexauridae</taxon>
        <taxon>Paramuricea</taxon>
    </lineage>
</organism>
<dbReference type="InterPro" id="IPR012334">
    <property type="entry name" value="Pectin_lyas_fold"/>
</dbReference>
<evidence type="ECO:0000259" key="1">
    <source>
        <dbReference type="Pfam" id="PF13229"/>
    </source>
</evidence>
<proteinExistence type="predicted"/>
<dbReference type="InterPro" id="IPR027417">
    <property type="entry name" value="P-loop_NTPase"/>
</dbReference>
<dbReference type="OrthoDB" id="6088515at2759"/>
<protein>
    <submittedName>
        <fullName evidence="3">Small glutamine-rich tetratricopeptide repeat-containing alpha</fullName>
    </submittedName>
</protein>
<dbReference type="EMBL" id="CACRXK020014163">
    <property type="protein sequence ID" value="CAB4026385.1"/>
    <property type="molecule type" value="Genomic_DNA"/>
</dbReference>
<gene>
    <name evidence="3" type="ORF">PACLA_8A036434</name>
</gene>